<name>A0A3N1Y0I2_9GAMM</name>
<dbReference type="AlphaFoldDB" id="A0A3N1Y0I2"/>
<accession>A0A3N1Y0I2</accession>
<dbReference type="EMBL" id="RJVI01000002">
    <property type="protein sequence ID" value="ROR32018.1"/>
    <property type="molecule type" value="Genomic_DNA"/>
</dbReference>
<gene>
    <name evidence="1" type="ORF">EDC57_1204</name>
</gene>
<comment type="caution">
    <text evidence="1">The sequence shown here is derived from an EMBL/GenBank/DDBJ whole genome shotgun (WGS) entry which is preliminary data.</text>
</comment>
<proteinExistence type="predicted"/>
<evidence type="ECO:0000313" key="1">
    <source>
        <dbReference type="EMBL" id="ROR32018.1"/>
    </source>
</evidence>
<reference evidence="1 2" key="1">
    <citation type="submission" date="2018-11" db="EMBL/GenBank/DDBJ databases">
        <title>Genomic Encyclopedia of Type Strains, Phase IV (KMG-IV): sequencing the most valuable type-strain genomes for metagenomic binning, comparative biology and taxonomic classification.</title>
        <authorList>
            <person name="Goeker M."/>
        </authorList>
    </citation>
    <scope>NUCLEOTIDE SEQUENCE [LARGE SCALE GENOMIC DNA]</scope>
    <source>
        <strain evidence="1 2">DSM 100275</strain>
    </source>
</reference>
<dbReference type="Proteomes" id="UP000276634">
    <property type="component" value="Unassembled WGS sequence"/>
</dbReference>
<dbReference type="RefSeq" id="WP_123401000.1">
    <property type="nucleotide sequence ID" value="NZ_RJVI01000002.1"/>
</dbReference>
<protein>
    <submittedName>
        <fullName evidence="1">Citrate synthase</fullName>
    </submittedName>
</protein>
<organism evidence="1 2">
    <name type="scientific">Inmirania thermothiophila</name>
    <dbReference type="NCBI Taxonomy" id="1750597"/>
    <lineage>
        <taxon>Bacteria</taxon>
        <taxon>Pseudomonadati</taxon>
        <taxon>Pseudomonadota</taxon>
        <taxon>Gammaproteobacteria</taxon>
        <taxon>Chromatiales</taxon>
        <taxon>Ectothiorhodospiraceae</taxon>
        <taxon>Inmirania</taxon>
    </lineage>
</organism>
<keyword evidence="2" id="KW-1185">Reference proteome</keyword>
<sequence length="272" mass="28688">MELPRDVIRSRIWEEEPEADNEFAARACYCRGFDVYGELLTKAGFIEYLFLLFAGDPPTAAQARLLDRLALALANPGPREPSVNAAMAAGAGGSSAASALMAALAVGAGGLGGGREVWWAVRGWHACGTDLEAWVCWLREPPVEPRADVWPAPEHPVGFDPNGASCAEPVRRTLDALAATGAGERLAWLRAQRPVLEAAVGCPLAMSGVAAAAYADLGLSPEQAEMLHLLLRLPGAAVHALEQQGLGWRRYPFFAEGLELLDDPGGAGEGAP</sequence>
<dbReference type="OrthoDB" id="8717683at2"/>
<evidence type="ECO:0000313" key="2">
    <source>
        <dbReference type="Proteomes" id="UP000276634"/>
    </source>
</evidence>